<evidence type="ECO:0000313" key="2">
    <source>
        <dbReference type="EMBL" id="RWR72808.1"/>
    </source>
</evidence>
<evidence type="ECO:0000313" key="3">
    <source>
        <dbReference type="Proteomes" id="UP000283530"/>
    </source>
</evidence>
<accession>A0A443N2Q2</accession>
<comment type="caution">
    <text evidence="2">The sequence shown here is derived from an EMBL/GenBank/DDBJ whole genome shotgun (WGS) entry which is preliminary data.</text>
</comment>
<name>A0A443N2Q2_9MAGN</name>
<dbReference type="EMBL" id="QPKB01000001">
    <property type="protein sequence ID" value="RWR72808.1"/>
    <property type="molecule type" value="Genomic_DNA"/>
</dbReference>
<reference evidence="2 3" key="1">
    <citation type="journal article" date="2019" name="Nat. Plants">
        <title>Stout camphor tree genome fills gaps in understanding of flowering plant genome evolution.</title>
        <authorList>
            <person name="Chaw S.M."/>
            <person name="Liu Y.C."/>
            <person name="Wu Y.W."/>
            <person name="Wang H.Y."/>
            <person name="Lin C.I."/>
            <person name="Wu C.S."/>
            <person name="Ke H.M."/>
            <person name="Chang L.Y."/>
            <person name="Hsu C.Y."/>
            <person name="Yang H.T."/>
            <person name="Sudianto E."/>
            <person name="Hsu M.H."/>
            <person name="Wu K.P."/>
            <person name="Wang L.N."/>
            <person name="Leebens-Mack J.H."/>
            <person name="Tsai I.J."/>
        </authorList>
    </citation>
    <scope>NUCLEOTIDE SEQUENCE [LARGE SCALE GENOMIC DNA]</scope>
    <source>
        <strain evidence="3">cv. Chaw 1501</strain>
        <tissue evidence="2">Young leaves</tissue>
    </source>
</reference>
<keyword evidence="3" id="KW-1185">Reference proteome</keyword>
<organism evidence="2 3">
    <name type="scientific">Cinnamomum micranthum f. kanehirae</name>
    <dbReference type="NCBI Taxonomy" id="337451"/>
    <lineage>
        <taxon>Eukaryota</taxon>
        <taxon>Viridiplantae</taxon>
        <taxon>Streptophyta</taxon>
        <taxon>Embryophyta</taxon>
        <taxon>Tracheophyta</taxon>
        <taxon>Spermatophyta</taxon>
        <taxon>Magnoliopsida</taxon>
        <taxon>Magnoliidae</taxon>
        <taxon>Laurales</taxon>
        <taxon>Lauraceae</taxon>
        <taxon>Cinnamomum</taxon>
    </lineage>
</organism>
<sequence length="83" mass="9031">MGGYRLAVYSPAKESRTVSEAIEEIQGPSEEDGPIRAKEGPGFVAARVWNRRGGRSIHGQAKLHLYGYVLESDSGGIMKIDQV</sequence>
<dbReference type="Proteomes" id="UP000283530">
    <property type="component" value="Unassembled WGS sequence"/>
</dbReference>
<gene>
    <name evidence="2" type="ORF">CKAN_00104900</name>
</gene>
<evidence type="ECO:0000256" key="1">
    <source>
        <dbReference type="SAM" id="MobiDB-lite"/>
    </source>
</evidence>
<feature type="region of interest" description="Disordered" evidence="1">
    <location>
        <begin position="17"/>
        <end position="37"/>
    </location>
</feature>
<dbReference type="AlphaFoldDB" id="A0A443N2Q2"/>
<proteinExistence type="predicted"/>
<protein>
    <submittedName>
        <fullName evidence="2">Uncharacterized protein</fullName>
    </submittedName>
</protein>